<accession>A0A3E1NFH3</accession>
<keyword evidence="2 4" id="KW-0378">Hydrolase</keyword>
<feature type="active site" description="Proton donor" evidence="5 8">
    <location>
        <position position="185"/>
    </location>
</feature>
<evidence type="ECO:0000256" key="5">
    <source>
        <dbReference type="PIRSR" id="PIRSR018168-1"/>
    </source>
</evidence>
<dbReference type="OrthoDB" id="9816550at2"/>
<keyword evidence="4" id="KW-0119">Carbohydrate metabolism</keyword>
<comment type="similarity">
    <text evidence="1 4 8">Belongs to the glycosyl hydrolase 26 family.</text>
</comment>
<dbReference type="InterPro" id="IPR017853">
    <property type="entry name" value="GH"/>
</dbReference>
<feature type="binding site" evidence="6">
    <location>
        <position position="256"/>
    </location>
    <ligand>
        <name>substrate</name>
    </ligand>
</feature>
<dbReference type="PROSITE" id="PS51764">
    <property type="entry name" value="GH26"/>
    <property type="match status" value="1"/>
</dbReference>
<protein>
    <recommendedName>
        <fullName evidence="4">Mannan endo-1,4-beta-mannosidase</fullName>
        <ecNumber evidence="4">3.2.1.78</ecNumber>
    </recommendedName>
</protein>
<dbReference type="Pfam" id="PF02156">
    <property type="entry name" value="Glyco_hydro_26"/>
    <property type="match status" value="1"/>
</dbReference>
<sequence>MRHVKKAVLCALLLGTTCVGIAQQDKKATKETVHLYHNLFKLEKKGVMFGHQDALAYGATWKYQPGRSDVKDITGDYPAVYGWELGHLEQGANVNLDTVPFDKMRGFIHDGYERGGVITISWHGNNPINNKSAWDVTPGGVKAVLPGGAKHDMFIGWLNHIADFLLSLKGDKGEAIPVLFRPYHELTGNWFWWGKNICTPEEYKALFRFTVHYLRDVRNVHNLLYVYNTSQFKTASDFLERYPGDDVVDVLSFDAYQSKNPAVDSSFTKDVHDNLVILTSLAAQKHKLTALAEVGYENIPYAGWWTGVLLKAIDKLPVSYLLAWRNAGYIGNSTTLSHFVPYDKTQVSGADFIRFYEAPNTLFEKEVAKEKLYAK</sequence>
<evidence type="ECO:0000256" key="6">
    <source>
        <dbReference type="PIRSR" id="PIRSR018168-2"/>
    </source>
</evidence>
<dbReference type="Proteomes" id="UP000261284">
    <property type="component" value="Unassembled WGS sequence"/>
</dbReference>
<keyword evidence="3 4" id="KW-0326">Glycosidase</keyword>
<evidence type="ECO:0000256" key="7">
    <source>
        <dbReference type="PIRSR" id="PIRSR018168-3"/>
    </source>
</evidence>
<name>A0A3E1NFH3_9BACT</name>
<dbReference type="SUPFAM" id="SSF51445">
    <property type="entry name" value="(Trans)glycosidases"/>
    <property type="match status" value="1"/>
</dbReference>
<feature type="active site" description="Nucleophile" evidence="5 8">
    <location>
        <position position="293"/>
    </location>
</feature>
<gene>
    <name evidence="10" type="ORF">DXN05_18795</name>
</gene>
<feature type="binding site" evidence="6">
    <location>
        <position position="190"/>
    </location>
    <ligand>
        <name>substrate</name>
    </ligand>
</feature>
<keyword evidence="11" id="KW-1185">Reference proteome</keyword>
<dbReference type="EMBL" id="QTJU01000008">
    <property type="protein sequence ID" value="RFM26622.1"/>
    <property type="molecule type" value="Genomic_DNA"/>
</dbReference>
<feature type="binding site" evidence="6">
    <location>
        <position position="123"/>
    </location>
    <ligand>
        <name>substrate</name>
    </ligand>
</feature>
<comment type="catalytic activity">
    <reaction evidence="4">
        <text>Random hydrolysis of (1-&gt;4)-beta-D-mannosidic linkages in mannans, galactomannans and glucomannans.</text>
        <dbReference type="EC" id="3.2.1.78"/>
    </reaction>
</comment>
<dbReference type="PIRSF" id="PIRSF018168">
    <property type="entry name" value="Mannan-1_4-beta-mannosidase"/>
    <property type="match status" value="1"/>
</dbReference>
<keyword evidence="4" id="KW-0732">Signal</keyword>
<keyword evidence="4" id="KW-0964">Secreted</keyword>
<feature type="signal peptide" evidence="4">
    <location>
        <begin position="1"/>
        <end position="22"/>
    </location>
</feature>
<organism evidence="10 11">
    <name type="scientific">Deminuibacter soli</name>
    <dbReference type="NCBI Taxonomy" id="2291815"/>
    <lineage>
        <taxon>Bacteria</taxon>
        <taxon>Pseudomonadati</taxon>
        <taxon>Bacteroidota</taxon>
        <taxon>Chitinophagia</taxon>
        <taxon>Chitinophagales</taxon>
        <taxon>Chitinophagaceae</taxon>
        <taxon>Deminuibacter</taxon>
    </lineage>
</organism>
<dbReference type="InterPro" id="IPR016714">
    <property type="entry name" value="MANB/E"/>
</dbReference>
<feature type="site" description="Plays an important role in maintaining the position of the catalytic nucleophile" evidence="7">
    <location>
        <position position="184"/>
    </location>
</feature>
<feature type="chain" id="PRO_5017498422" description="Mannan endo-1,4-beta-mannosidase" evidence="4">
    <location>
        <begin position="23"/>
        <end position="375"/>
    </location>
</feature>
<dbReference type="PANTHER" id="PTHR40079">
    <property type="entry name" value="MANNAN ENDO-1,4-BETA-MANNOSIDASE E-RELATED"/>
    <property type="match status" value="1"/>
</dbReference>
<evidence type="ECO:0000256" key="3">
    <source>
        <dbReference type="ARBA" id="ARBA00023295"/>
    </source>
</evidence>
<comment type="caution">
    <text evidence="10">The sequence shown here is derived from an EMBL/GenBank/DDBJ whole genome shotgun (WGS) entry which is preliminary data.</text>
</comment>
<dbReference type="Gene3D" id="3.20.20.80">
    <property type="entry name" value="Glycosidases"/>
    <property type="match status" value="1"/>
</dbReference>
<dbReference type="PANTHER" id="PTHR40079:SF4">
    <property type="entry name" value="GH26 DOMAIN-CONTAINING PROTEIN-RELATED"/>
    <property type="match status" value="1"/>
</dbReference>
<dbReference type="GO" id="GO:0016985">
    <property type="term" value="F:mannan endo-1,4-beta-mannosidase activity"/>
    <property type="evidence" value="ECO:0007669"/>
    <property type="project" value="UniProtKB-UniRule"/>
</dbReference>
<dbReference type="GO" id="GO:0005576">
    <property type="term" value="C:extracellular region"/>
    <property type="evidence" value="ECO:0007669"/>
    <property type="project" value="UniProtKB-SubCell"/>
</dbReference>
<feature type="domain" description="GH26" evidence="9">
    <location>
        <begin position="30"/>
        <end position="365"/>
    </location>
</feature>
<proteinExistence type="inferred from homology"/>
<evidence type="ECO:0000313" key="11">
    <source>
        <dbReference type="Proteomes" id="UP000261284"/>
    </source>
</evidence>
<dbReference type="GO" id="GO:0006080">
    <property type="term" value="P:substituted mannan metabolic process"/>
    <property type="evidence" value="ECO:0007669"/>
    <property type="project" value="UniProtKB-UniRule"/>
</dbReference>
<dbReference type="AlphaFoldDB" id="A0A3E1NFH3"/>
<dbReference type="InterPro" id="IPR022790">
    <property type="entry name" value="GH26_dom"/>
</dbReference>
<dbReference type="InterPro" id="IPR000805">
    <property type="entry name" value="Glyco_hydro_26"/>
</dbReference>
<reference evidence="10 11" key="1">
    <citation type="submission" date="2018-08" db="EMBL/GenBank/DDBJ databases">
        <title>Chitinophagaceae sp. K23C18032701, a novel bacterium isolated from forest soil.</title>
        <authorList>
            <person name="Wang C."/>
        </authorList>
    </citation>
    <scope>NUCLEOTIDE SEQUENCE [LARGE SCALE GENOMIC DNA]</scope>
    <source>
        <strain evidence="10 11">K23C18032701</strain>
    </source>
</reference>
<evidence type="ECO:0000256" key="2">
    <source>
        <dbReference type="ARBA" id="ARBA00022801"/>
    </source>
</evidence>
<evidence type="ECO:0000256" key="1">
    <source>
        <dbReference type="ARBA" id="ARBA00007754"/>
    </source>
</evidence>
<evidence type="ECO:0000313" key="10">
    <source>
        <dbReference type="EMBL" id="RFM26622.1"/>
    </source>
</evidence>
<evidence type="ECO:0000256" key="8">
    <source>
        <dbReference type="PROSITE-ProRule" id="PRU01100"/>
    </source>
</evidence>
<dbReference type="EC" id="3.2.1.78" evidence="4"/>
<evidence type="ECO:0000256" key="4">
    <source>
        <dbReference type="PIRNR" id="PIRNR018168"/>
    </source>
</evidence>
<comment type="subcellular location">
    <subcellularLocation>
        <location evidence="4">Secreted</location>
    </subcellularLocation>
</comment>
<evidence type="ECO:0000259" key="9">
    <source>
        <dbReference type="PROSITE" id="PS51764"/>
    </source>
</evidence>
<dbReference type="PRINTS" id="PR00739">
    <property type="entry name" value="GLHYDRLASE26"/>
</dbReference>